<evidence type="ECO:0000313" key="2">
    <source>
        <dbReference type="Proteomes" id="UP001214576"/>
    </source>
</evidence>
<accession>A0AAD4UHR8</accession>
<reference evidence="1" key="1">
    <citation type="submission" date="2022-03" db="EMBL/GenBank/DDBJ databases">
        <title>Genomic analyses of argali, domestic sheep and their hybrids provide insights into chromosomal evolution, heterosis and genetic basis of agronomic traits.</title>
        <authorList>
            <person name="Li M."/>
        </authorList>
    </citation>
    <scope>NUCLEOTIDE SEQUENCE</scope>
    <source>
        <strain evidence="1">CAU-MHL-2022a</strain>
        <tissue evidence="1">Skin</tissue>
    </source>
</reference>
<keyword evidence="2" id="KW-1185">Reference proteome</keyword>
<organism evidence="1 2">
    <name type="scientific">Ovis ammon polii</name>
    <dbReference type="NCBI Taxonomy" id="230172"/>
    <lineage>
        <taxon>Eukaryota</taxon>
        <taxon>Metazoa</taxon>
        <taxon>Chordata</taxon>
        <taxon>Craniata</taxon>
        <taxon>Vertebrata</taxon>
        <taxon>Euteleostomi</taxon>
        <taxon>Mammalia</taxon>
        <taxon>Eutheria</taxon>
        <taxon>Laurasiatheria</taxon>
        <taxon>Artiodactyla</taxon>
        <taxon>Ruminantia</taxon>
        <taxon>Pecora</taxon>
        <taxon>Bovidae</taxon>
        <taxon>Caprinae</taxon>
        <taxon>Ovis</taxon>
    </lineage>
</organism>
<dbReference type="Proteomes" id="UP001214576">
    <property type="component" value="Unassembled WGS sequence"/>
</dbReference>
<protein>
    <submittedName>
        <fullName evidence="1">Uncharacterized protein</fullName>
    </submittedName>
</protein>
<comment type="caution">
    <text evidence="1">The sequence shown here is derived from an EMBL/GenBank/DDBJ whole genome shotgun (WGS) entry which is preliminary data.</text>
</comment>
<name>A0AAD4UHR8_OVIAM</name>
<proteinExistence type="predicted"/>
<dbReference type="AlphaFoldDB" id="A0AAD4UHR8"/>
<dbReference type="EMBL" id="JAKZEL010000004">
    <property type="protein sequence ID" value="KAI4543979.1"/>
    <property type="molecule type" value="Genomic_DNA"/>
</dbReference>
<sequence length="239" mass="26190">MYMGAADRGLGLLAVVKGRGFEGPWGEDKASQKFQKHLAWGGGGKDVCSSVSLKDTETDSSGIIHNVLSPPLTIAIPITAREMDLQRSQKEKTDCLRCAKRAWFCPQMLSGESVGGLLGTESCGMHRQGCSRDKCWHKHLTEALISKDAVLNPTRTEGCAGSTVAGKHLRHHGEICRLERLMMVFPSPNSEIERTSPTQESDFQTVSETAFQLVPEASVKLLRGPPSDKRHRVDFVPFS</sequence>
<gene>
    <name evidence="1" type="ORF">MG293_004245</name>
</gene>
<evidence type="ECO:0000313" key="1">
    <source>
        <dbReference type="EMBL" id="KAI4543979.1"/>
    </source>
</evidence>